<protein>
    <recommendedName>
        <fullName evidence="5">Sortase</fullName>
    </recommendedName>
</protein>
<evidence type="ECO:0000256" key="1">
    <source>
        <dbReference type="ARBA" id="ARBA00022801"/>
    </source>
</evidence>
<dbReference type="InterPro" id="IPR042003">
    <property type="entry name" value="Sortase_E"/>
</dbReference>
<dbReference type="HOGENOM" id="CLU_1493585_0_0_11"/>
<dbReference type="STRING" id="1229780.BN381_220033"/>
<evidence type="ECO:0000256" key="2">
    <source>
        <dbReference type="SAM" id="MobiDB-lite"/>
    </source>
</evidence>
<dbReference type="EMBL" id="CANL01000015">
    <property type="protein sequence ID" value="CCM63459.1"/>
    <property type="molecule type" value="Genomic_DNA"/>
</dbReference>
<name>R4YY42_9ACTN</name>
<comment type="caution">
    <text evidence="3">The sequence shown here is derived from an EMBL/GenBank/DDBJ whole genome shotgun (WGS) entry which is preliminary data.</text>
</comment>
<accession>R4YY42</accession>
<feature type="region of interest" description="Disordered" evidence="2">
    <location>
        <begin position="133"/>
        <end position="152"/>
    </location>
</feature>
<keyword evidence="1" id="KW-0378">Hydrolase</keyword>
<feature type="region of interest" description="Disordered" evidence="2">
    <location>
        <begin position="49"/>
        <end position="100"/>
    </location>
</feature>
<dbReference type="AlphaFoldDB" id="R4YY42"/>
<feature type="compositionally biased region" description="Low complexity" evidence="2">
    <location>
        <begin position="49"/>
        <end position="65"/>
    </location>
</feature>
<dbReference type="CDD" id="cd05830">
    <property type="entry name" value="Sortase_E"/>
    <property type="match status" value="1"/>
</dbReference>
<evidence type="ECO:0000313" key="3">
    <source>
        <dbReference type="EMBL" id="CCM63459.1"/>
    </source>
</evidence>
<dbReference type="GO" id="GO:0016787">
    <property type="term" value="F:hydrolase activity"/>
    <property type="evidence" value="ECO:0007669"/>
    <property type="project" value="UniProtKB-KW"/>
</dbReference>
<evidence type="ECO:0000313" key="4">
    <source>
        <dbReference type="Proteomes" id="UP000018291"/>
    </source>
</evidence>
<dbReference type="SUPFAM" id="SSF63817">
    <property type="entry name" value="Sortase"/>
    <property type="match status" value="1"/>
</dbReference>
<evidence type="ECO:0008006" key="5">
    <source>
        <dbReference type="Google" id="ProtNLM"/>
    </source>
</evidence>
<keyword evidence="4" id="KW-1185">Reference proteome</keyword>
<dbReference type="OrthoDB" id="5242879at2"/>
<dbReference type="InterPro" id="IPR023365">
    <property type="entry name" value="Sortase_dom-sf"/>
</dbReference>
<sequence>MLARFLSGLGKTMVSVGVIVFLFVSFKLWGTELEESQLQGDLTDELSRTLTTTPGATSGSTSAGAEPKTDDEPQTLDEITDSLGDIDPADSKKLPKPAEGESLGVMHLKPSQNQAGIDMRKVFIEGTDKDDLKAGPGHYPGTPFPGQKGNASIAGHRVTYGAPFRRIDELVPADEQGPAH</sequence>
<reference evidence="3 4" key="1">
    <citation type="journal article" date="2013" name="ISME J.">
        <title>Metabolic model for the filamentous 'Candidatus Microthrix parvicella' based on genomic and metagenomic analyses.</title>
        <authorList>
            <person name="Jon McIlroy S."/>
            <person name="Kristiansen R."/>
            <person name="Albertsen M."/>
            <person name="Michael Karst S."/>
            <person name="Rossetti S."/>
            <person name="Lund Nielsen J."/>
            <person name="Tandoi V."/>
            <person name="James Seviour R."/>
            <person name="Nielsen P.H."/>
        </authorList>
    </citation>
    <scope>NUCLEOTIDE SEQUENCE [LARGE SCALE GENOMIC DNA]</scope>
    <source>
        <strain evidence="3 4">RN1</strain>
    </source>
</reference>
<organism evidence="3 4">
    <name type="scientific">Candidatus Neomicrothrix parvicella RN1</name>
    <dbReference type="NCBI Taxonomy" id="1229780"/>
    <lineage>
        <taxon>Bacteria</taxon>
        <taxon>Bacillati</taxon>
        <taxon>Actinomycetota</taxon>
        <taxon>Acidimicrobiia</taxon>
        <taxon>Acidimicrobiales</taxon>
        <taxon>Microthrixaceae</taxon>
        <taxon>Candidatus Neomicrothrix</taxon>
    </lineage>
</organism>
<feature type="compositionally biased region" description="Basic and acidic residues" evidence="2">
    <location>
        <begin position="89"/>
        <end position="99"/>
    </location>
</feature>
<dbReference type="InterPro" id="IPR005754">
    <property type="entry name" value="Sortase"/>
</dbReference>
<dbReference type="Proteomes" id="UP000018291">
    <property type="component" value="Unassembled WGS sequence"/>
</dbReference>
<dbReference type="Gene3D" id="2.40.260.10">
    <property type="entry name" value="Sortase"/>
    <property type="match status" value="1"/>
</dbReference>
<dbReference type="RefSeq" id="WP_012226031.1">
    <property type="nucleotide sequence ID" value="NZ_HG422565.1"/>
</dbReference>
<dbReference type="eggNOG" id="COG3764">
    <property type="taxonomic scope" value="Bacteria"/>
</dbReference>
<proteinExistence type="predicted"/>
<gene>
    <name evidence="3" type="ORF">BN381_220033</name>
</gene>
<dbReference type="Pfam" id="PF04203">
    <property type="entry name" value="Sortase"/>
    <property type="match status" value="1"/>
</dbReference>